<reference evidence="7" key="2">
    <citation type="submission" date="2018-07" db="EMBL/GenBank/DDBJ databases">
        <authorList>
            <person name="Quirk P.G."/>
            <person name="Krulwich T.A."/>
        </authorList>
    </citation>
    <scope>NUCLEOTIDE SEQUENCE</scope>
</reference>
<feature type="compositionally biased region" description="Low complexity" evidence="4">
    <location>
        <begin position="494"/>
        <end position="509"/>
    </location>
</feature>
<dbReference type="PRINTS" id="PR00053">
    <property type="entry name" value="FORKHEAD"/>
</dbReference>
<comment type="subcellular location">
    <subcellularLocation>
        <location evidence="3">Nucleus</location>
    </subcellularLocation>
</comment>
<keyword evidence="1" id="KW-0217">Developmental protein</keyword>
<evidence type="ECO:0000256" key="2">
    <source>
        <dbReference type="ARBA" id="ARBA00023125"/>
    </source>
</evidence>
<feature type="domain" description="Fork-head" evidence="5">
    <location>
        <begin position="130"/>
        <end position="224"/>
    </location>
</feature>
<dbReference type="InterPro" id="IPR001766">
    <property type="entry name" value="Fork_head_dom"/>
</dbReference>
<dbReference type="InterPro" id="IPR036390">
    <property type="entry name" value="WH_DNA-bd_sf"/>
</dbReference>
<feature type="compositionally biased region" description="Acidic residues" evidence="4">
    <location>
        <begin position="103"/>
        <end position="112"/>
    </location>
</feature>
<dbReference type="InterPro" id="IPR030456">
    <property type="entry name" value="TF_fork_head_CS_2"/>
</dbReference>
<evidence type="ECO:0000256" key="3">
    <source>
        <dbReference type="PROSITE-ProRule" id="PRU00089"/>
    </source>
</evidence>
<dbReference type="EMBL" id="UFQS01002743">
    <property type="protein sequence ID" value="SSX14608.1"/>
    <property type="molecule type" value="Genomic_DNA"/>
</dbReference>
<accession>A0A336L9Z5</accession>
<dbReference type="PROSITE" id="PS00658">
    <property type="entry name" value="FORK_HEAD_2"/>
    <property type="match status" value="1"/>
</dbReference>
<dbReference type="PANTHER" id="PTHR46617:SF3">
    <property type="entry name" value="FORKHEAD BOX PROTEIN G1"/>
    <property type="match status" value="1"/>
</dbReference>
<dbReference type="EMBL" id="UFQT01002743">
    <property type="protein sequence ID" value="SSX34005.1"/>
    <property type="molecule type" value="Genomic_DNA"/>
</dbReference>
<feature type="region of interest" description="Disordered" evidence="4">
    <location>
        <begin position="49"/>
        <end position="131"/>
    </location>
</feature>
<dbReference type="InterPro" id="IPR018122">
    <property type="entry name" value="TF_fork_head_CS_1"/>
</dbReference>
<dbReference type="Pfam" id="PF00250">
    <property type="entry name" value="Forkhead"/>
    <property type="match status" value="1"/>
</dbReference>
<dbReference type="InterPro" id="IPR047208">
    <property type="entry name" value="FOXG1"/>
</dbReference>
<evidence type="ECO:0000256" key="4">
    <source>
        <dbReference type="SAM" id="MobiDB-lite"/>
    </source>
</evidence>
<reference evidence="6" key="1">
    <citation type="submission" date="2018-04" db="EMBL/GenBank/DDBJ databases">
        <authorList>
            <person name="Go L.Y."/>
            <person name="Mitchell J.A."/>
        </authorList>
    </citation>
    <scope>NUCLEOTIDE SEQUENCE</scope>
    <source>
        <tissue evidence="6">Whole organism</tissue>
    </source>
</reference>
<dbReference type="FunFam" id="1.10.10.10:FF:000135">
    <property type="entry name" value="forkhead box protein G1"/>
    <property type="match status" value="1"/>
</dbReference>
<dbReference type="CDD" id="cd20021">
    <property type="entry name" value="FH_FOXG"/>
    <property type="match status" value="1"/>
</dbReference>
<dbReference type="AlphaFoldDB" id="A0A336L9Z5"/>
<dbReference type="GO" id="GO:0003700">
    <property type="term" value="F:DNA-binding transcription factor activity"/>
    <property type="evidence" value="ECO:0007669"/>
    <property type="project" value="InterPro"/>
</dbReference>
<dbReference type="PANTHER" id="PTHR46617">
    <property type="entry name" value="FORKHEAD BOX PROTEIN G1"/>
    <property type="match status" value="1"/>
</dbReference>
<dbReference type="PROSITE" id="PS50039">
    <property type="entry name" value="FORK_HEAD_3"/>
    <property type="match status" value="1"/>
</dbReference>
<evidence type="ECO:0000256" key="1">
    <source>
        <dbReference type="ARBA" id="ARBA00022473"/>
    </source>
</evidence>
<feature type="region of interest" description="Disordered" evidence="4">
    <location>
        <begin position="494"/>
        <end position="548"/>
    </location>
</feature>
<feature type="region of interest" description="Disordered" evidence="4">
    <location>
        <begin position="335"/>
        <end position="371"/>
    </location>
</feature>
<name>A0A336L9Z5_CULSO</name>
<feature type="compositionally biased region" description="Basic and acidic residues" evidence="4">
    <location>
        <begin position="113"/>
        <end position="128"/>
    </location>
</feature>
<evidence type="ECO:0000313" key="6">
    <source>
        <dbReference type="EMBL" id="SSX14608.1"/>
    </source>
</evidence>
<dbReference type="PROSITE" id="PS00657">
    <property type="entry name" value="FORK_HEAD_1"/>
    <property type="match status" value="1"/>
</dbReference>
<proteinExistence type="predicted"/>
<dbReference type="Gene3D" id="1.10.10.10">
    <property type="entry name" value="Winged helix-like DNA-binding domain superfamily/Winged helix DNA-binding domain"/>
    <property type="match status" value="1"/>
</dbReference>
<dbReference type="InterPro" id="IPR036388">
    <property type="entry name" value="WH-like_DNA-bd_sf"/>
</dbReference>
<dbReference type="GO" id="GO:1990837">
    <property type="term" value="F:sequence-specific double-stranded DNA binding"/>
    <property type="evidence" value="ECO:0007669"/>
    <property type="project" value="TreeGrafter"/>
</dbReference>
<feature type="DNA-binding region" description="Fork-head" evidence="3">
    <location>
        <begin position="130"/>
        <end position="224"/>
    </location>
</feature>
<dbReference type="SUPFAM" id="SSF46785">
    <property type="entry name" value="Winged helix' DNA-binding domain"/>
    <property type="match status" value="1"/>
</dbReference>
<evidence type="ECO:0000259" key="5">
    <source>
        <dbReference type="PROSITE" id="PS50039"/>
    </source>
</evidence>
<keyword evidence="2 3" id="KW-0238">DNA-binding</keyword>
<protein>
    <submittedName>
        <fullName evidence="6">CSON007239 protein</fullName>
    </submittedName>
</protein>
<dbReference type="VEuPathDB" id="VectorBase:CSON007239"/>
<evidence type="ECO:0000313" key="7">
    <source>
        <dbReference type="EMBL" id="SSX34005.1"/>
    </source>
</evidence>
<dbReference type="SMART" id="SM00339">
    <property type="entry name" value="FH"/>
    <property type="match status" value="1"/>
</dbReference>
<gene>
    <name evidence="6" type="primary">CSON007239</name>
</gene>
<organism evidence="6">
    <name type="scientific">Culicoides sonorensis</name>
    <name type="common">Biting midge</name>
    <dbReference type="NCBI Taxonomy" id="179676"/>
    <lineage>
        <taxon>Eukaryota</taxon>
        <taxon>Metazoa</taxon>
        <taxon>Ecdysozoa</taxon>
        <taxon>Arthropoda</taxon>
        <taxon>Hexapoda</taxon>
        <taxon>Insecta</taxon>
        <taxon>Pterygota</taxon>
        <taxon>Neoptera</taxon>
        <taxon>Endopterygota</taxon>
        <taxon>Diptera</taxon>
        <taxon>Nematocera</taxon>
        <taxon>Chironomoidea</taxon>
        <taxon>Ceratopogonidae</taxon>
        <taxon>Ceratopogoninae</taxon>
        <taxon>Culicoides</taxon>
        <taxon>Monoculicoides</taxon>
    </lineage>
</organism>
<sequence>MTNENMVKVDTVFPHMNAHTAHQTIFGMAARTPLKSSFSINSILPETLRDDSINASPSPEPCHTPLSGSGEDMTDTESDLDVTGTPPPMDCSSSAKDKSTGSGDEDENSTNEDGEKKTKEGDPKKTGNEKPPYSYNALIMMAIRQSPEKRLTLNGIYEYIMKNFPYYRDNKQGWQNSIRHNLSLNKCFVKVPRHYDDPGKGNYWMLDPSAEDVFIGGSTGKLRRRSTAASRSRLAAFKRSLIGPMFPGLGYPQFGGYSPFGNAAAAAPLLAQMYRYGPYSPNLAPKPSLPLPFGGNLPGFGMERLLPQTTNEIYQRLQYQQLLQQHAVAAQAQAHLHQQQQQQQQAQLSPNTAPVSPVLQRPPSNGLIPPTSGSPIYKPIAVVSRNTASRSRLAAFKRSLIGPMFPGLGYPQFGGYSPFGNAAAAAPLLAQMYRYGPYSPNLAPKPSLPLPFGGNLPGFGMERLLPQTTNEIYQRLQYQQLLQQHAVATQAQAHLHQQQQQQQQQQAQLSPNTAPVSPVLQRPPSNGLIPPTSGSPIYKPIAVVSRNS</sequence>
<dbReference type="GO" id="GO:0006357">
    <property type="term" value="P:regulation of transcription by RNA polymerase II"/>
    <property type="evidence" value="ECO:0007669"/>
    <property type="project" value="TreeGrafter"/>
</dbReference>
<keyword evidence="3" id="KW-0539">Nucleus</keyword>
<dbReference type="GO" id="GO:0005634">
    <property type="term" value="C:nucleus"/>
    <property type="evidence" value="ECO:0007669"/>
    <property type="project" value="UniProtKB-SubCell"/>
</dbReference>
<feature type="compositionally biased region" description="Low complexity" evidence="4">
    <location>
        <begin position="335"/>
        <end position="348"/>
    </location>
</feature>